<dbReference type="Pfam" id="PF01547">
    <property type="entry name" value="SBP_bac_1"/>
    <property type="match status" value="1"/>
</dbReference>
<accession>A0A7M4DJ09</accession>
<dbReference type="EMBL" id="CACRYJ010000029">
    <property type="protein sequence ID" value="VZO36992.1"/>
    <property type="molecule type" value="Genomic_DNA"/>
</dbReference>
<organism evidence="7 8">
    <name type="scientific">Occultella aeris</name>
    <dbReference type="NCBI Taxonomy" id="2761496"/>
    <lineage>
        <taxon>Bacteria</taxon>
        <taxon>Bacillati</taxon>
        <taxon>Actinomycetota</taxon>
        <taxon>Actinomycetes</taxon>
        <taxon>Micrococcales</taxon>
        <taxon>Ruaniaceae</taxon>
        <taxon>Occultella</taxon>
    </lineage>
</organism>
<proteinExistence type="predicted"/>
<dbReference type="InterPro" id="IPR050490">
    <property type="entry name" value="Bact_solute-bd_prot1"/>
</dbReference>
<evidence type="ECO:0000256" key="4">
    <source>
        <dbReference type="ARBA" id="ARBA00023139"/>
    </source>
</evidence>
<dbReference type="SUPFAM" id="SSF53850">
    <property type="entry name" value="Periplasmic binding protein-like II"/>
    <property type="match status" value="1"/>
</dbReference>
<keyword evidence="2 6" id="KW-0732">Signal</keyword>
<evidence type="ECO:0000256" key="2">
    <source>
        <dbReference type="ARBA" id="ARBA00022729"/>
    </source>
</evidence>
<keyword evidence="8" id="KW-1185">Reference proteome</keyword>
<dbReference type="PANTHER" id="PTHR43649:SF33">
    <property type="entry name" value="POLYGALACTURONAN_RHAMNOGALACTURONAN-BINDING PROTEIN YTCQ"/>
    <property type="match status" value="1"/>
</dbReference>
<evidence type="ECO:0000313" key="8">
    <source>
        <dbReference type="Proteomes" id="UP000419743"/>
    </source>
</evidence>
<dbReference type="PANTHER" id="PTHR43649">
    <property type="entry name" value="ARABINOSE-BINDING PROTEIN-RELATED"/>
    <property type="match status" value="1"/>
</dbReference>
<keyword evidence="3" id="KW-0472">Membrane</keyword>
<gene>
    <name evidence="7" type="primary">araN_2</name>
    <name evidence="7" type="ORF">HALOF300_02112</name>
</gene>
<name>A0A7M4DJ09_9MICO</name>
<evidence type="ECO:0000256" key="5">
    <source>
        <dbReference type="ARBA" id="ARBA00023288"/>
    </source>
</evidence>
<keyword evidence="1" id="KW-1003">Cell membrane</keyword>
<feature type="signal peptide" evidence="6">
    <location>
        <begin position="1"/>
        <end position="23"/>
    </location>
</feature>
<dbReference type="InterPro" id="IPR006059">
    <property type="entry name" value="SBP"/>
</dbReference>
<feature type="chain" id="PRO_5038393741" evidence="6">
    <location>
        <begin position="24"/>
        <end position="429"/>
    </location>
</feature>
<reference evidence="7 8" key="1">
    <citation type="submission" date="2019-11" db="EMBL/GenBank/DDBJ databases">
        <authorList>
            <person name="Criscuolo A."/>
        </authorList>
    </citation>
    <scope>NUCLEOTIDE SEQUENCE [LARGE SCALE GENOMIC DNA]</scope>
    <source>
        <strain evidence="7">CIP111667</strain>
    </source>
</reference>
<keyword evidence="4" id="KW-0564">Palmitate</keyword>
<evidence type="ECO:0000313" key="7">
    <source>
        <dbReference type="EMBL" id="VZO36992.1"/>
    </source>
</evidence>
<dbReference type="PROSITE" id="PS51257">
    <property type="entry name" value="PROKAR_LIPOPROTEIN"/>
    <property type="match status" value="1"/>
</dbReference>
<dbReference type="Gene3D" id="3.40.190.10">
    <property type="entry name" value="Periplasmic binding protein-like II"/>
    <property type="match status" value="1"/>
</dbReference>
<sequence length="429" mass="45810">MATRRTRLGVLTGALAASALVLAGCSGSQQDEGSVVLEYWSWAPNIEQVVAVWNEANPDIQVEVNTAVAGAEITAKLLAAAEAGNLPDVSNTTYDNLPSLIINDIAADVTDVMGDREAQTAGPAWNLTTFGGVNYAVPQGTSPQMLFYRTDVFAEHGIEAPTTWDEYAQAARTIHAADPDTYLATFPANDAQLFAALSQQAGAQWWSQSGDAWSVDIASDASDRVADYWEGLVDEGVVATMKTYTPEWQAALADGTLVSWLGAVWTPPLIEQNAPETAGLWQAVALPQWTPDAPAAGVMGGSGTIVTTQSDHPEQAREFALWLNTSDEALNAYIQYANIWPAALSGRDLDGLAEPPSFMANQPDFYDLAAQIDEYTVEVTWGPNVAAGFDTFNNAFSDAIANGTPFRDALETVETSVVSDLETLGYTIE</sequence>
<keyword evidence="5" id="KW-0449">Lipoprotein</keyword>
<evidence type="ECO:0000256" key="3">
    <source>
        <dbReference type="ARBA" id="ARBA00023136"/>
    </source>
</evidence>
<comment type="caution">
    <text evidence="7">The sequence shown here is derived from an EMBL/GenBank/DDBJ whole genome shotgun (WGS) entry which is preliminary data.</text>
</comment>
<protein>
    <submittedName>
        <fullName evidence="7">Putative arabinose-binding protein</fullName>
    </submittedName>
</protein>
<dbReference type="Proteomes" id="UP000419743">
    <property type="component" value="Unassembled WGS sequence"/>
</dbReference>
<dbReference type="RefSeq" id="WP_156740911.1">
    <property type="nucleotide sequence ID" value="NZ_CACRYJ010000029.1"/>
</dbReference>
<evidence type="ECO:0000256" key="6">
    <source>
        <dbReference type="SAM" id="SignalP"/>
    </source>
</evidence>
<dbReference type="AlphaFoldDB" id="A0A7M4DJ09"/>
<evidence type="ECO:0000256" key="1">
    <source>
        <dbReference type="ARBA" id="ARBA00022475"/>
    </source>
</evidence>